<evidence type="ECO:0000313" key="2">
    <source>
        <dbReference type="Proteomes" id="UP000266005"/>
    </source>
</evidence>
<dbReference type="AlphaFoldDB" id="A0A399S4R8"/>
<dbReference type="EMBL" id="QWGE01000004">
    <property type="protein sequence ID" value="RIJ37062.1"/>
    <property type="molecule type" value="Genomic_DNA"/>
</dbReference>
<organism evidence="1 2">
    <name type="scientific">Pontibacter oryzae</name>
    <dbReference type="NCBI Taxonomy" id="2304593"/>
    <lineage>
        <taxon>Bacteria</taxon>
        <taxon>Pseudomonadati</taxon>
        <taxon>Bacteroidota</taxon>
        <taxon>Cytophagia</taxon>
        <taxon>Cytophagales</taxon>
        <taxon>Hymenobacteraceae</taxon>
        <taxon>Pontibacter</taxon>
    </lineage>
</organism>
<dbReference type="Proteomes" id="UP000266005">
    <property type="component" value="Unassembled WGS sequence"/>
</dbReference>
<comment type="caution">
    <text evidence="1">The sequence shown here is derived from an EMBL/GenBank/DDBJ whole genome shotgun (WGS) entry which is preliminary data.</text>
</comment>
<reference evidence="2" key="1">
    <citation type="submission" date="2018-08" db="EMBL/GenBank/DDBJ databases">
        <title>Mucilaginibacter sp. MYSH2.</title>
        <authorList>
            <person name="Seo T."/>
        </authorList>
    </citation>
    <scope>NUCLEOTIDE SEQUENCE [LARGE SCALE GENOMIC DNA]</scope>
    <source>
        <strain evidence="2">KIRAN</strain>
    </source>
</reference>
<keyword evidence="1" id="KW-0378">Hydrolase</keyword>
<protein>
    <submittedName>
        <fullName evidence="1">Carboxypeptidase regulatory-like domain-containing protein</fullName>
    </submittedName>
</protein>
<gene>
    <name evidence="1" type="ORF">D1627_14740</name>
</gene>
<sequence>MCGSRSQEVATAYTDENGDYSITFNYKLQEGERYTFSEQYYGFPYYPEYLNTIDIAPGKTNTININAWKPIELKLNVTVLNNVNPPLMIRNEIDASNTSFLNTENIYDENISKTYTLRSKPDTDIKIIFWYYTGTNPFLTLHKKTYLYHTTLEDVNTLDYTIDCSTF</sequence>
<keyword evidence="1" id="KW-0121">Carboxypeptidase</keyword>
<accession>A0A399S4R8</accession>
<dbReference type="OrthoDB" id="1443371at2"/>
<name>A0A399S4R8_9BACT</name>
<keyword evidence="1" id="KW-0645">Protease</keyword>
<evidence type="ECO:0000313" key="1">
    <source>
        <dbReference type="EMBL" id="RIJ37062.1"/>
    </source>
</evidence>
<keyword evidence="2" id="KW-1185">Reference proteome</keyword>
<proteinExistence type="predicted"/>
<dbReference type="GO" id="GO:0004180">
    <property type="term" value="F:carboxypeptidase activity"/>
    <property type="evidence" value="ECO:0007669"/>
    <property type="project" value="UniProtKB-KW"/>
</dbReference>
<dbReference type="RefSeq" id="WP_119432998.1">
    <property type="nucleotide sequence ID" value="NZ_QWGE01000004.1"/>
</dbReference>